<dbReference type="GO" id="GO:0000175">
    <property type="term" value="F:3'-5'-RNA exonuclease activity"/>
    <property type="evidence" value="ECO:0007669"/>
    <property type="project" value="TreeGrafter"/>
</dbReference>
<dbReference type="Pfam" id="PF03372">
    <property type="entry name" value="Exo_endo_phos"/>
    <property type="match status" value="1"/>
</dbReference>
<protein>
    <submittedName>
        <fullName evidence="2">DNase I-like protein</fullName>
    </submittedName>
</protein>
<dbReference type="OrthoDB" id="276515at2759"/>
<dbReference type="InterPro" id="IPR005135">
    <property type="entry name" value="Endo/exonuclease/phosphatase"/>
</dbReference>
<feature type="domain" description="Endonuclease/exonuclease/phosphatase" evidence="1">
    <location>
        <begin position="5"/>
        <end position="310"/>
    </location>
</feature>
<dbReference type="InterPro" id="IPR050410">
    <property type="entry name" value="CCR4/nocturin_mRNA_transcr"/>
</dbReference>
<dbReference type="GeneID" id="63826275"/>
<keyword evidence="3" id="KW-1185">Reference proteome</keyword>
<gene>
    <name evidence="2" type="ORF">LAESUDRAFT_727576</name>
</gene>
<dbReference type="SUPFAM" id="SSF56219">
    <property type="entry name" value="DNase I-like"/>
    <property type="match status" value="1"/>
</dbReference>
<dbReference type="PANTHER" id="PTHR12121:SF36">
    <property type="entry name" value="ENDONUCLEASE_EXONUCLEASE_PHOSPHATASE DOMAIN-CONTAINING PROTEIN"/>
    <property type="match status" value="1"/>
</dbReference>
<dbReference type="PANTHER" id="PTHR12121">
    <property type="entry name" value="CARBON CATABOLITE REPRESSOR PROTEIN 4"/>
    <property type="match status" value="1"/>
</dbReference>
<name>A0A165DJ44_9APHY</name>
<dbReference type="CDD" id="cd09083">
    <property type="entry name" value="EEP-1"/>
    <property type="match status" value="1"/>
</dbReference>
<dbReference type="Proteomes" id="UP000076871">
    <property type="component" value="Unassembled WGS sequence"/>
</dbReference>
<organism evidence="2 3">
    <name type="scientific">Laetiporus sulphureus 93-53</name>
    <dbReference type="NCBI Taxonomy" id="1314785"/>
    <lineage>
        <taxon>Eukaryota</taxon>
        <taxon>Fungi</taxon>
        <taxon>Dikarya</taxon>
        <taxon>Basidiomycota</taxon>
        <taxon>Agaricomycotina</taxon>
        <taxon>Agaricomycetes</taxon>
        <taxon>Polyporales</taxon>
        <taxon>Laetiporus</taxon>
    </lineage>
</organism>
<dbReference type="InterPro" id="IPR036691">
    <property type="entry name" value="Endo/exonu/phosph_ase_sf"/>
</dbReference>
<reference evidence="2 3" key="1">
    <citation type="journal article" date="2016" name="Mol. Biol. Evol.">
        <title>Comparative Genomics of Early-Diverging Mushroom-Forming Fungi Provides Insights into the Origins of Lignocellulose Decay Capabilities.</title>
        <authorList>
            <person name="Nagy L.G."/>
            <person name="Riley R."/>
            <person name="Tritt A."/>
            <person name="Adam C."/>
            <person name="Daum C."/>
            <person name="Floudas D."/>
            <person name="Sun H."/>
            <person name="Yadav J.S."/>
            <person name="Pangilinan J."/>
            <person name="Larsson K.H."/>
            <person name="Matsuura K."/>
            <person name="Barry K."/>
            <person name="Labutti K."/>
            <person name="Kuo R."/>
            <person name="Ohm R.A."/>
            <person name="Bhattacharya S.S."/>
            <person name="Shirouzu T."/>
            <person name="Yoshinaga Y."/>
            <person name="Martin F.M."/>
            <person name="Grigoriev I.V."/>
            <person name="Hibbett D.S."/>
        </authorList>
    </citation>
    <scope>NUCLEOTIDE SEQUENCE [LARGE SCALE GENOMIC DNA]</scope>
    <source>
        <strain evidence="2 3">93-53</strain>
    </source>
</reference>
<accession>A0A165DJ44</accession>
<dbReference type="RefSeq" id="XP_040762736.1">
    <property type="nucleotide sequence ID" value="XM_040909246.1"/>
</dbReference>
<dbReference type="EMBL" id="KV427633">
    <property type="protein sequence ID" value="KZT04996.1"/>
    <property type="molecule type" value="Genomic_DNA"/>
</dbReference>
<evidence type="ECO:0000313" key="2">
    <source>
        <dbReference type="EMBL" id="KZT04996.1"/>
    </source>
</evidence>
<dbReference type="Gene3D" id="3.60.10.10">
    <property type="entry name" value="Endonuclease/exonuclease/phosphatase"/>
    <property type="match status" value="1"/>
</dbReference>
<proteinExistence type="predicted"/>
<evidence type="ECO:0000259" key="1">
    <source>
        <dbReference type="Pfam" id="PF03372"/>
    </source>
</evidence>
<dbReference type="InParanoid" id="A0A165DJ44"/>
<dbReference type="AlphaFoldDB" id="A0A165DJ44"/>
<sequence>MRIATYNLRYDSQPDNVSVKQSIDGLPDPLHRPWFLGKSGEQPWSKRRIKVAQQLLHENPAVIGFQEALVRQVHDLAELLGNQWGWVGVGRDDGNEAGEFCPIFYKKSELHLVSHESFWLSDKPFEPSKFPDAGSFRVCEVVRFQPTSSSILAPKPFTVINAHLDDRSDMQRRLAASMLLLRARYEAHKTGGPVFVTGDFNSAATGLDSGAYQIVVGALPPIGVNETFAQKYAVPKGVLPEFLMQDLKAETPRLRISGDFATFTGFNHPGDPSVFTRIDFIFGGSNGGWSADAYRVGSSLTDDGILASDHRPVFADVSI</sequence>
<evidence type="ECO:0000313" key="3">
    <source>
        <dbReference type="Proteomes" id="UP000076871"/>
    </source>
</evidence>